<dbReference type="EC" id="1.14.14.5" evidence="6"/>
<evidence type="ECO:0000256" key="2">
    <source>
        <dbReference type="ARBA" id="ARBA00022643"/>
    </source>
</evidence>
<dbReference type="RefSeq" id="WP_307277656.1">
    <property type="nucleotide sequence ID" value="NZ_JAUSVX010000010.1"/>
</dbReference>
<comment type="caution">
    <text evidence="6">The sequence shown here is derived from an EMBL/GenBank/DDBJ whole genome shotgun (WGS) entry which is preliminary data.</text>
</comment>
<keyword evidence="1" id="KW-0285">Flavoprotein</keyword>
<dbReference type="SUPFAM" id="SSF51679">
    <property type="entry name" value="Bacterial luciferase-like"/>
    <property type="match status" value="1"/>
</dbReference>
<name>A0ABU0JEJ6_9HYPH</name>
<accession>A0ABU0JEJ6</accession>
<evidence type="ECO:0000259" key="5">
    <source>
        <dbReference type="Pfam" id="PF00296"/>
    </source>
</evidence>
<dbReference type="PANTHER" id="PTHR42847:SF9">
    <property type="entry name" value="BLL6451 PROTEIN"/>
    <property type="match status" value="1"/>
</dbReference>
<proteinExistence type="predicted"/>
<protein>
    <submittedName>
        <fullName evidence="6">Alkanesulfonate monooxygenase</fullName>
        <ecNumber evidence="6">1.14.14.5</ecNumber>
    </submittedName>
</protein>
<dbReference type="InterPro" id="IPR050172">
    <property type="entry name" value="SsuD_RutA_monooxygenase"/>
</dbReference>
<keyword evidence="3 6" id="KW-0560">Oxidoreductase</keyword>
<sequence length="370" mass="39892">MPVEIIGYVPHTRRTETTGLWWSDDFDLAYVEEAALSHEEAGFDRVLVGQGSWGPDALLIAAHVLRVTRRLKVLVAHRPGFVQPTVAARQAITLDRLSGGGRVGLHIITGAAGGELQRDGDTLPDDERYRRTADYIDVLRQAFAAPAPFDHDGPYYRVRQGYSSVRPLATPVLSFAGSSAGAMAAGPGRVDTYMIWGEPLAQTRDAIREILALGRARGREPAISVSLRAVVGETEAAAWARTQAIYDAAAAELEAARRAPAALLQAAAKADSVGARKLDDIARSADVHDGRLWLGFTRLVGRGGSTATLVGTREQVVGGYLDYYRAGARAFYLRGWDIAADARAYGRDLIPHLRAAVAEADRADRRITAA</sequence>
<keyword evidence="7" id="KW-1185">Reference proteome</keyword>
<dbReference type="EMBL" id="JAUSVX010000010">
    <property type="protein sequence ID" value="MDQ0471838.1"/>
    <property type="molecule type" value="Genomic_DNA"/>
</dbReference>
<dbReference type="InterPro" id="IPR036661">
    <property type="entry name" value="Luciferase-like_sf"/>
</dbReference>
<feature type="domain" description="Luciferase-like" evidence="5">
    <location>
        <begin position="19"/>
        <end position="329"/>
    </location>
</feature>
<evidence type="ECO:0000313" key="6">
    <source>
        <dbReference type="EMBL" id="MDQ0471838.1"/>
    </source>
</evidence>
<reference evidence="6 7" key="1">
    <citation type="submission" date="2023-07" db="EMBL/GenBank/DDBJ databases">
        <title>Genomic Encyclopedia of Type Strains, Phase IV (KMG-IV): sequencing the most valuable type-strain genomes for metagenomic binning, comparative biology and taxonomic classification.</title>
        <authorList>
            <person name="Goeker M."/>
        </authorList>
    </citation>
    <scope>NUCLEOTIDE SEQUENCE [LARGE SCALE GENOMIC DNA]</scope>
    <source>
        <strain evidence="6 7">DSM 19619</strain>
    </source>
</reference>
<dbReference type="Gene3D" id="3.20.20.30">
    <property type="entry name" value="Luciferase-like domain"/>
    <property type="match status" value="1"/>
</dbReference>
<dbReference type="GO" id="GO:0008726">
    <property type="term" value="F:alkanesulfonate monooxygenase activity"/>
    <property type="evidence" value="ECO:0007669"/>
    <property type="project" value="UniProtKB-EC"/>
</dbReference>
<organism evidence="6 7">
    <name type="scientific">Labrys wisconsinensis</name>
    <dbReference type="NCBI Taxonomy" id="425677"/>
    <lineage>
        <taxon>Bacteria</taxon>
        <taxon>Pseudomonadati</taxon>
        <taxon>Pseudomonadota</taxon>
        <taxon>Alphaproteobacteria</taxon>
        <taxon>Hyphomicrobiales</taxon>
        <taxon>Xanthobacteraceae</taxon>
        <taxon>Labrys</taxon>
    </lineage>
</organism>
<evidence type="ECO:0000313" key="7">
    <source>
        <dbReference type="Proteomes" id="UP001242480"/>
    </source>
</evidence>
<gene>
    <name evidence="6" type="ORF">QO011_004865</name>
</gene>
<dbReference type="InterPro" id="IPR011251">
    <property type="entry name" value="Luciferase-like_dom"/>
</dbReference>
<keyword evidence="2" id="KW-0288">FMN</keyword>
<evidence type="ECO:0000256" key="3">
    <source>
        <dbReference type="ARBA" id="ARBA00023002"/>
    </source>
</evidence>
<dbReference type="Pfam" id="PF00296">
    <property type="entry name" value="Bac_luciferase"/>
    <property type="match status" value="1"/>
</dbReference>
<evidence type="ECO:0000256" key="1">
    <source>
        <dbReference type="ARBA" id="ARBA00022630"/>
    </source>
</evidence>
<dbReference type="PANTHER" id="PTHR42847">
    <property type="entry name" value="ALKANESULFONATE MONOOXYGENASE"/>
    <property type="match status" value="1"/>
</dbReference>
<evidence type="ECO:0000256" key="4">
    <source>
        <dbReference type="ARBA" id="ARBA00023033"/>
    </source>
</evidence>
<keyword evidence="4 6" id="KW-0503">Monooxygenase</keyword>
<dbReference type="Proteomes" id="UP001242480">
    <property type="component" value="Unassembled WGS sequence"/>
</dbReference>